<sequence>MKFSFKDSIKWSLLISLVTLLLSATFTIVSTIVLAGVGWGIGMVVVLIIVIIGVFFDMLGLAAASAQEKPYHSMAAEKLHGAKQAIKIVRNADKFSNFCNDVIGDISGIVSGTASAAVVLQLVYTFGETEQSMLFKALSVLFTATVAALTVGGKALGKAFAIQNSIRIVLKVGQFFYLLEKNFNIEIFNGDKKSKKKVRGKNGVKSN</sequence>
<keyword evidence="1" id="KW-0812">Transmembrane</keyword>
<feature type="transmembrane region" description="Helical" evidence="1">
    <location>
        <begin position="133"/>
        <end position="157"/>
    </location>
</feature>
<evidence type="ECO:0008006" key="4">
    <source>
        <dbReference type="Google" id="ProtNLM"/>
    </source>
</evidence>
<evidence type="ECO:0000313" key="2">
    <source>
        <dbReference type="EMBL" id="KXG43295.1"/>
    </source>
</evidence>
<dbReference type="RefSeq" id="WP_068723628.1">
    <property type="nucleotide sequence ID" value="NZ_LSKU01000001.1"/>
</dbReference>
<evidence type="ECO:0000313" key="3">
    <source>
        <dbReference type="Proteomes" id="UP000070352"/>
    </source>
</evidence>
<gene>
    <name evidence="2" type="ORF">U473_04160</name>
</gene>
<comment type="caution">
    <text evidence="2">The sequence shown here is derived from an EMBL/GenBank/DDBJ whole genome shotgun (WGS) entry which is preliminary data.</text>
</comment>
<keyword evidence="1" id="KW-0472">Membrane</keyword>
<evidence type="ECO:0000256" key="1">
    <source>
        <dbReference type="SAM" id="Phobius"/>
    </source>
</evidence>
<protein>
    <recommendedName>
        <fullName evidence="4">CNNM transmembrane domain-containing protein</fullName>
    </recommendedName>
</protein>
<feature type="transmembrane region" description="Helical" evidence="1">
    <location>
        <begin position="12"/>
        <end position="35"/>
    </location>
</feature>
<organism evidence="2 3">
    <name type="scientific">Tepidibacillus decaturensis</name>
    <dbReference type="NCBI Taxonomy" id="1413211"/>
    <lineage>
        <taxon>Bacteria</taxon>
        <taxon>Bacillati</taxon>
        <taxon>Bacillota</taxon>
        <taxon>Bacilli</taxon>
        <taxon>Bacillales</taxon>
        <taxon>Bacillaceae</taxon>
        <taxon>Tepidibacillus</taxon>
    </lineage>
</organism>
<name>A0A135L2T5_9BACI</name>
<feature type="transmembrane region" description="Helical" evidence="1">
    <location>
        <begin position="102"/>
        <end position="127"/>
    </location>
</feature>
<reference evidence="2 3" key="1">
    <citation type="submission" date="2016-02" db="EMBL/GenBank/DDBJ databases">
        <title>Draft Genome for Tepidibacillus decaturensis nov. sp. Strain Z9, an Anaerobic, Moderately Thermophilic and Heterotrophic Bacterium from Deep Subsurface of the Illinois Basin, USA.</title>
        <authorList>
            <person name="Dong Y."/>
            <person name="Chang J.Y."/>
            <person name="Sanford R."/>
            <person name="Fouke B.W."/>
        </authorList>
    </citation>
    <scope>NUCLEOTIDE SEQUENCE [LARGE SCALE GENOMIC DNA]</scope>
    <source>
        <strain evidence="2 3">Z9</strain>
    </source>
</reference>
<accession>A0A135L2T5</accession>
<dbReference type="AlphaFoldDB" id="A0A135L2T5"/>
<proteinExistence type="predicted"/>
<feature type="transmembrane region" description="Helical" evidence="1">
    <location>
        <begin position="41"/>
        <end position="64"/>
    </location>
</feature>
<dbReference type="STRING" id="1413211.U473_04160"/>
<keyword evidence="3" id="KW-1185">Reference proteome</keyword>
<dbReference type="EMBL" id="LSKU01000001">
    <property type="protein sequence ID" value="KXG43295.1"/>
    <property type="molecule type" value="Genomic_DNA"/>
</dbReference>
<keyword evidence="1" id="KW-1133">Transmembrane helix</keyword>
<dbReference type="Proteomes" id="UP000070352">
    <property type="component" value="Unassembled WGS sequence"/>
</dbReference>
<dbReference type="OrthoDB" id="2111373at2"/>